<reference evidence="2" key="1">
    <citation type="submission" date="2023-10" db="EMBL/GenBank/DDBJ databases">
        <title>Genome assembly of Pristionchus species.</title>
        <authorList>
            <person name="Yoshida K."/>
            <person name="Sommer R.J."/>
        </authorList>
    </citation>
    <scope>NUCLEOTIDE SEQUENCE</scope>
    <source>
        <strain evidence="2">RS5133</strain>
    </source>
</reference>
<dbReference type="EMBL" id="BTSY01000007">
    <property type="protein sequence ID" value="GMT36368.1"/>
    <property type="molecule type" value="Genomic_DNA"/>
</dbReference>
<feature type="region of interest" description="Disordered" evidence="1">
    <location>
        <begin position="81"/>
        <end position="105"/>
    </location>
</feature>
<name>A0AAV5X015_9BILA</name>
<comment type="caution">
    <text evidence="2">The sequence shown here is derived from an EMBL/GenBank/DDBJ whole genome shotgun (WGS) entry which is preliminary data.</text>
</comment>
<gene>
    <name evidence="2" type="ORF">PFISCL1PPCAC_27665</name>
</gene>
<accession>A0AAV5X015</accession>
<evidence type="ECO:0000313" key="3">
    <source>
        <dbReference type="Proteomes" id="UP001432322"/>
    </source>
</evidence>
<dbReference type="AlphaFoldDB" id="A0AAV5X015"/>
<keyword evidence="3" id="KW-1185">Reference proteome</keyword>
<feature type="non-terminal residue" evidence="2">
    <location>
        <position position="1"/>
    </location>
</feature>
<proteinExistence type="predicted"/>
<organism evidence="2 3">
    <name type="scientific">Pristionchus fissidentatus</name>
    <dbReference type="NCBI Taxonomy" id="1538716"/>
    <lineage>
        <taxon>Eukaryota</taxon>
        <taxon>Metazoa</taxon>
        <taxon>Ecdysozoa</taxon>
        <taxon>Nematoda</taxon>
        <taxon>Chromadorea</taxon>
        <taxon>Rhabditida</taxon>
        <taxon>Rhabditina</taxon>
        <taxon>Diplogasteromorpha</taxon>
        <taxon>Diplogasteroidea</taxon>
        <taxon>Neodiplogasteridae</taxon>
        <taxon>Pristionchus</taxon>
    </lineage>
</organism>
<protein>
    <submittedName>
        <fullName evidence="2">Uncharacterized protein</fullName>
    </submittedName>
</protein>
<feature type="compositionally biased region" description="Polar residues" evidence="1">
    <location>
        <begin position="93"/>
        <end position="105"/>
    </location>
</feature>
<evidence type="ECO:0000313" key="2">
    <source>
        <dbReference type="EMBL" id="GMT36368.1"/>
    </source>
</evidence>
<sequence>RNPSSLLSLLLLKIRNPKEKRKRLKRRKFVSSTLLLNLIRFHRNPSPLLHRSILLPKIRNPKERELPFLLDLALQAPRREVLSKTRRKERSDPNVTPTSIMERTA</sequence>
<dbReference type="Proteomes" id="UP001432322">
    <property type="component" value="Unassembled WGS sequence"/>
</dbReference>
<evidence type="ECO:0000256" key="1">
    <source>
        <dbReference type="SAM" id="MobiDB-lite"/>
    </source>
</evidence>
<feature type="non-terminal residue" evidence="2">
    <location>
        <position position="105"/>
    </location>
</feature>